<dbReference type="EMBL" id="LBDA02000008">
    <property type="protein sequence ID" value="OIK28712.1"/>
    <property type="molecule type" value="Genomic_DNA"/>
</dbReference>
<dbReference type="OrthoDB" id="3402203at2"/>
<dbReference type="Pfam" id="PF19450">
    <property type="entry name" value="DUF5988"/>
    <property type="match status" value="1"/>
</dbReference>
<sequence>MDLLGSESAYPLDKVVDILLVGGPDDMRHSDRERRAAIVDTKIKIQHCGGYEHFQMERGPGDLDGSSPVVFRWFMRTKIAE</sequence>
<dbReference type="Proteomes" id="UP000034838">
    <property type="component" value="Unassembled WGS sequence"/>
</dbReference>
<organism evidence="1 2">
    <name type="scientific">Streptomyces malaysiense</name>
    <dbReference type="NCBI Taxonomy" id="1428626"/>
    <lineage>
        <taxon>Bacteria</taxon>
        <taxon>Bacillati</taxon>
        <taxon>Actinomycetota</taxon>
        <taxon>Actinomycetes</taxon>
        <taxon>Kitasatosporales</taxon>
        <taxon>Streptomycetaceae</taxon>
        <taxon>Streptomyces</taxon>
    </lineage>
</organism>
<dbReference type="AlphaFoldDB" id="A0A1J4Q9D7"/>
<proteinExistence type="predicted"/>
<name>A0A1J4Q9D7_9ACTN</name>
<accession>A0A1J4Q9D7</accession>
<dbReference type="InterPro" id="IPR046030">
    <property type="entry name" value="DUF5988"/>
</dbReference>
<evidence type="ECO:0000313" key="2">
    <source>
        <dbReference type="Proteomes" id="UP000034838"/>
    </source>
</evidence>
<dbReference type="RefSeq" id="WP_071387396.1">
    <property type="nucleotide sequence ID" value="NZ_LBDA02000008.1"/>
</dbReference>
<protein>
    <submittedName>
        <fullName evidence="1">Uncharacterized protein</fullName>
    </submittedName>
</protein>
<comment type="caution">
    <text evidence="1">The sequence shown here is derived from an EMBL/GenBank/DDBJ whole genome shotgun (WGS) entry which is preliminary data.</text>
</comment>
<evidence type="ECO:0000313" key="1">
    <source>
        <dbReference type="EMBL" id="OIK28712.1"/>
    </source>
</evidence>
<gene>
    <name evidence="1" type="ORF">VT52_004995</name>
</gene>
<keyword evidence="2" id="KW-1185">Reference proteome</keyword>
<reference evidence="1" key="1">
    <citation type="submission" date="2016-10" db="EMBL/GenBank/DDBJ databases">
        <title>Genome sequence of Streptomyces malaysiense MUSC 136.</title>
        <authorList>
            <person name="Lee L.-H."/>
            <person name="Ser H.-L."/>
        </authorList>
    </citation>
    <scope>NUCLEOTIDE SEQUENCE [LARGE SCALE GENOMIC DNA]</scope>
    <source>
        <strain evidence="1">MUSC 136</strain>
    </source>
</reference>